<dbReference type="GO" id="GO:0003690">
    <property type="term" value="F:double-stranded DNA binding"/>
    <property type="evidence" value="ECO:0007669"/>
    <property type="project" value="TreeGrafter"/>
</dbReference>
<organism evidence="1 2">
    <name type="scientific">Olea europaea subsp. europaea</name>
    <dbReference type="NCBI Taxonomy" id="158383"/>
    <lineage>
        <taxon>Eukaryota</taxon>
        <taxon>Viridiplantae</taxon>
        <taxon>Streptophyta</taxon>
        <taxon>Embryophyta</taxon>
        <taxon>Tracheophyta</taxon>
        <taxon>Spermatophyta</taxon>
        <taxon>Magnoliopsida</taxon>
        <taxon>eudicotyledons</taxon>
        <taxon>Gunneridae</taxon>
        <taxon>Pentapetalae</taxon>
        <taxon>asterids</taxon>
        <taxon>lamiids</taxon>
        <taxon>Lamiales</taxon>
        <taxon>Oleaceae</taxon>
        <taxon>Oleeae</taxon>
        <taxon>Olea</taxon>
    </lineage>
</organism>
<dbReference type="AlphaFoldDB" id="A0A8S0VK15"/>
<dbReference type="PANTHER" id="PTHR23335">
    <property type="entry name" value="CALMODULIN-BINDING TRANSCRIPTION ACTIVATOR CAMTA"/>
    <property type="match status" value="1"/>
</dbReference>
<name>A0A8S0VK15_OLEEU</name>
<dbReference type="Proteomes" id="UP000594638">
    <property type="component" value="Unassembled WGS sequence"/>
</dbReference>
<sequence>MRLGKLLSLGSIQTFTQKGAAKIYLCGKISSLLKDENEWGQMLNLTVQDGFSEDSVQDRSLQKLLKEKLYYWLLQKAHVRGRQVRKTYKKIIRSVRILDKVILHWRRKGRGLSSFKPVALTAGTSMQVTQPKKDDYDFLKEGRNQMEETVQKTLIQYPEAPDRYRRLLNVVSELKLGLFYNLSVLNDHLNFLKMITLATA</sequence>
<accession>A0A8S0VK15</accession>
<evidence type="ECO:0000313" key="1">
    <source>
        <dbReference type="EMBL" id="CAA3029836.1"/>
    </source>
</evidence>
<dbReference type="Gramene" id="OE9A099403T1">
    <property type="protein sequence ID" value="OE9A099403C1"/>
    <property type="gene ID" value="OE9A099403"/>
</dbReference>
<dbReference type="GO" id="GO:0006357">
    <property type="term" value="P:regulation of transcription by RNA polymerase II"/>
    <property type="evidence" value="ECO:0007669"/>
    <property type="project" value="TreeGrafter"/>
</dbReference>
<proteinExistence type="predicted"/>
<dbReference type="PANTHER" id="PTHR23335:SF30">
    <property type="entry name" value="CALMODULIN-BINDING TRANSCRIPTION ACTIVATOR 3"/>
    <property type="match status" value="1"/>
</dbReference>
<dbReference type="GO" id="GO:0003712">
    <property type="term" value="F:transcription coregulator activity"/>
    <property type="evidence" value="ECO:0007669"/>
    <property type="project" value="TreeGrafter"/>
</dbReference>
<dbReference type="GO" id="GO:0005634">
    <property type="term" value="C:nucleus"/>
    <property type="evidence" value="ECO:0007669"/>
    <property type="project" value="TreeGrafter"/>
</dbReference>
<gene>
    <name evidence="1" type="ORF">OLEA9_A099403</name>
</gene>
<comment type="caution">
    <text evidence="1">The sequence shown here is derived from an EMBL/GenBank/DDBJ whole genome shotgun (WGS) entry which is preliminary data.</text>
</comment>
<protein>
    <submittedName>
        <fullName evidence="1">Uncharacterized protein</fullName>
    </submittedName>
</protein>
<dbReference type="EMBL" id="CACTIH010009333">
    <property type="protein sequence ID" value="CAA3029836.1"/>
    <property type="molecule type" value="Genomic_DNA"/>
</dbReference>
<evidence type="ECO:0000313" key="2">
    <source>
        <dbReference type="Proteomes" id="UP000594638"/>
    </source>
</evidence>
<reference evidence="1 2" key="1">
    <citation type="submission" date="2019-12" db="EMBL/GenBank/DDBJ databases">
        <authorList>
            <person name="Alioto T."/>
            <person name="Alioto T."/>
            <person name="Gomez Garrido J."/>
        </authorList>
    </citation>
    <scope>NUCLEOTIDE SEQUENCE [LARGE SCALE GENOMIC DNA]</scope>
</reference>
<keyword evidence="2" id="KW-1185">Reference proteome</keyword>
<dbReference type="OrthoDB" id="407555at2759"/>